<sequence>MSEYQYYEFLAVDRPLAIEEQAEVRGLSTRAEITATRFVNHYHFGDFRGDPTAMVARLYDAHLYFANWGSRRLLLRLPAEVLPKKTAAPYAMEESLSVSARHGHTLLDFSLDAEDGAEWDFESSITLADFTGLRAELAEGDLRPLYLAWLAGLRVWELADDDEEEYTLATEPPVPAGLDTLTGCQRALADFLRLDDELLAAAGETSAPFAAAPTAAERKAAVAAFVARLPEVEKNALLTEAALGAGAKAGQKLMARFCAARPAATGTGAGATGRRSAADLLDAAHLRRTERVRSERRAREAAEAARHRAAQEQRAARLAAVAAQPEPVWQEIDTLIEQRKPAAYDRAITLLADLRDASEQSSDATAAFDRRTAALRTTHRSKPALLRRLDESGVGAP</sequence>
<evidence type="ECO:0000313" key="2">
    <source>
        <dbReference type="EMBL" id="MFA3842758.1"/>
    </source>
</evidence>
<dbReference type="RefSeq" id="WP_372566668.1">
    <property type="nucleotide sequence ID" value="NZ_JBGOSP010000043.1"/>
</dbReference>
<evidence type="ECO:0000313" key="3">
    <source>
        <dbReference type="Proteomes" id="UP001571476"/>
    </source>
</evidence>
<organism evidence="2 3">
    <name type="scientific">Streptomyces aureus</name>
    <dbReference type="NCBI Taxonomy" id="193461"/>
    <lineage>
        <taxon>Bacteria</taxon>
        <taxon>Bacillati</taxon>
        <taxon>Actinomycetota</taxon>
        <taxon>Actinomycetes</taxon>
        <taxon>Kitasatosporales</taxon>
        <taxon>Streptomycetaceae</taxon>
        <taxon>Streptomyces</taxon>
    </lineage>
</organism>
<comment type="caution">
    <text evidence="2">The sequence shown here is derived from an EMBL/GenBank/DDBJ whole genome shotgun (WGS) entry which is preliminary data.</text>
</comment>
<dbReference type="Proteomes" id="UP001571476">
    <property type="component" value="Unassembled WGS sequence"/>
</dbReference>
<dbReference type="EMBL" id="JBGOSP010000043">
    <property type="protein sequence ID" value="MFA3842758.1"/>
    <property type="molecule type" value="Genomic_DNA"/>
</dbReference>
<gene>
    <name evidence="2" type="ORF">ACEG43_42545</name>
</gene>
<reference evidence="2 3" key="1">
    <citation type="submission" date="2024-08" db="EMBL/GenBank/DDBJ databases">
        <title>Genome sequence of Streptomyces aureus CACIA-1.46HGO.</title>
        <authorList>
            <person name="Evangelista-Martinez Z."/>
        </authorList>
    </citation>
    <scope>NUCLEOTIDE SEQUENCE [LARGE SCALE GENOMIC DNA]</scope>
    <source>
        <strain evidence="2 3">CACIA-1.46HGO</strain>
    </source>
</reference>
<name>A0ABV4T085_9ACTN</name>
<accession>A0ABV4T085</accession>
<proteinExistence type="predicted"/>
<evidence type="ECO:0008006" key="4">
    <source>
        <dbReference type="Google" id="ProtNLM"/>
    </source>
</evidence>
<feature type="region of interest" description="Disordered" evidence="1">
    <location>
        <begin position="374"/>
        <end position="397"/>
    </location>
</feature>
<keyword evidence="3" id="KW-1185">Reference proteome</keyword>
<protein>
    <recommendedName>
        <fullName evidence="4">PE-PGRS family protein</fullName>
    </recommendedName>
</protein>
<evidence type="ECO:0000256" key="1">
    <source>
        <dbReference type="SAM" id="MobiDB-lite"/>
    </source>
</evidence>